<comment type="function">
    <text evidence="11">Mediates influx of magnesium ions. Alternates between open and closed states. Activated by low cytoplasmic Mg(2+) levels. Inactive when cytoplasmic Mg(2+) levels are high.</text>
</comment>
<comment type="subcellular location">
    <subcellularLocation>
        <location evidence="1">Cell membrane</location>
        <topology evidence="1">Multi-pass membrane protein</topology>
    </subcellularLocation>
    <subcellularLocation>
        <location evidence="12">Membrane</location>
        <topology evidence="12">Multi-pass membrane protein</topology>
    </subcellularLocation>
</comment>
<dbReference type="GO" id="GO:0015087">
    <property type="term" value="F:cobalt ion transmembrane transporter activity"/>
    <property type="evidence" value="ECO:0007669"/>
    <property type="project" value="UniProtKB-UniRule"/>
</dbReference>
<keyword evidence="9 12" id="KW-0472">Membrane</keyword>
<keyword evidence="4 12" id="KW-1003">Cell membrane</keyword>
<dbReference type="Gene3D" id="1.20.58.340">
    <property type="entry name" value="Magnesium transport protein CorA, transmembrane region"/>
    <property type="match status" value="2"/>
</dbReference>
<evidence type="ECO:0000256" key="6">
    <source>
        <dbReference type="ARBA" id="ARBA00022842"/>
    </source>
</evidence>
<gene>
    <name evidence="12" type="primary">corA</name>
    <name evidence="13" type="ORF">F4553_000405</name>
</gene>
<protein>
    <recommendedName>
        <fullName evidence="12">Magnesium transport protein CorA</fullName>
    </recommendedName>
</protein>
<comment type="similarity">
    <text evidence="2 12">Belongs to the CorA metal ion transporter (MIT) (TC 1.A.35) family.</text>
</comment>
<dbReference type="InterPro" id="IPR045863">
    <property type="entry name" value="CorA_TM1_TM2"/>
</dbReference>
<reference evidence="13 14" key="1">
    <citation type="submission" date="2020-08" db="EMBL/GenBank/DDBJ databases">
        <title>Sequencing the genomes of 1000 actinobacteria strains.</title>
        <authorList>
            <person name="Klenk H.-P."/>
        </authorList>
    </citation>
    <scope>NUCLEOTIDE SEQUENCE [LARGE SCALE GENOMIC DNA]</scope>
    <source>
        <strain evidence="13 14">DSM 45362</strain>
    </source>
</reference>
<evidence type="ECO:0000313" key="14">
    <source>
        <dbReference type="Proteomes" id="UP000587527"/>
    </source>
</evidence>
<dbReference type="InterPro" id="IPR002523">
    <property type="entry name" value="MgTranspt_CorA/ZnTranspt_ZntB"/>
</dbReference>
<evidence type="ECO:0000256" key="11">
    <source>
        <dbReference type="ARBA" id="ARBA00045497"/>
    </source>
</evidence>
<keyword evidence="8 12" id="KW-0406">Ion transport</keyword>
<dbReference type="SUPFAM" id="SSF143865">
    <property type="entry name" value="CorA soluble domain-like"/>
    <property type="match status" value="1"/>
</dbReference>
<dbReference type="Pfam" id="PF01544">
    <property type="entry name" value="CorA"/>
    <property type="match status" value="1"/>
</dbReference>
<name>A0A841BIK9_9ACTN</name>
<evidence type="ECO:0000313" key="13">
    <source>
        <dbReference type="EMBL" id="MBB5867026.1"/>
    </source>
</evidence>
<evidence type="ECO:0000256" key="4">
    <source>
        <dbReference type="ARBA" id="ARBA00022475"/>
    </source>
</evidence>
<dbReference type="NCBIfam" id="TIGR00383">
    <property type="entry name" value="corA"/>
    <property type="match status" value="1"/>
</dbReference>
<evidence type="ECO:0000256" key="3">
    <source>
        <dbReference type="ARBA" id="ARBA00022448"/>
    </source>
</evidence>
<evidence type="ECO:0000256" key="12">
    <source>
        <dbReference type="RuleBase" id="RU362010"/>
    </source>
</evidence>
<dbReference type="EMBL" id="JACHMN010000001">
    <property type="protein sequence ID" value="MBB5867026.1"/>
    <property type="molecule type" value="Genomic_DNA"/>
</dbReference>
<dbReference type="Gene3D" id="3.30.460.20">
    <property type="entry name" value="CorA soluble domain-like"/>
    <property type="match status" value="1"/>
</dbReference>
<accession>A0A841BIK9</accession>
<comment type="caution">
    <text evidence="13">The sequence shown here is derived from an EMBL/GenBank/DDBJ whole genome shotgun (WGS) entry which is preliminary data.</text>
</comment>
<dbReference type="InterPro" id="IPR004488">
    <property type="entry name" value="Mg/Co-transport_prot_CorA"/>
</dbReference>
<dbReference type="PANTHER" id="PTHR46494">
    <property type="entry name" value="CORA FAMILY METAL ION TRANSPORTER (EUROFUNG)"/>
    <property type="match status" value="1"/>
</dbReference>
<keyword evidence="6 12" id="KW-0460">Magnesium</keyword>
<dbReference type="FunFam" id="1.20.58.340:FF:000004">
    <property type="entry name" value="Magnesium transport protein CorA"/>
    <property type="match status" value="1"/>
</dbReference>
<dbReference type="GO" id="GO:0005886">
    <property type="term" value="C:plasma membrane"/>
    <property type="evidence" value="ECO:0007669"/>
    <property type="project" value="UniProtKB-SubCell"/>
</dbReference>
<comment type="catalytic activity">
    <reaction evidence="10">
        <text>Mg(2+)(in) = Mg(2+)(out)</text>
        <dbReference type="Rhea" id="RHEA:29827"/>
        <dbReference type="ChEBI" id="CHEBI:18420"/>
    </reaction>
</comment>
<dbReference type="InterPro" id="IPR045861">
    <property type="entry name" value="CorA_cytoplasmic_dom"/>
</dbReference>
<organism evidence="13 14">
    <name type="scientific">Allocatelliglobosispora scoriae</name>
    <dbReference type="NCBI Taxonomy" id="643052"/>
    <lineage>
        <taxon>Bacteria</taxon>
        <taxon>Bacillati</taxon>
        <taxon>Actinomycetota</taxon>
        <taxon>Actinomycetes</taxon>
        <taxon>Micromonosporales</taxon>
        <taxon>Micromonosporaceae</taxon>
        <taxon>Allocatelliglobosispora</taxon>
    </lineage>
</organism>
<proteinExistence type="inferred from homology"/>
<keyword evidence="7 12" id="KW-1133">Transmembrane helix</keyword>
<dbReference type="SUPFAM" id="SSF144083">
    <property type="entry name" value="Magnesium transport protein CorA, transmembrane region"/>
    <property type="match status" value="1"/>
</dbReference>
<sequence length="372" mass="42090">MAERGAWRIAGRPVGAWAEPMRRVVSRILPGDDDPAAPDIPAGEWLVDCAVYVDGRRLPNEPDFRAALRTAAREDGFVWLGVRDPTQAEFQQVADVFGLHELAVEEAVTASHRPKIERYGDVTLFVMRTTRYLDHPFLSETSEVVETGEVLVFIGDHFVITVRHGAPGELATVRADLEKRPDLLRFGPWSVAHAVSDRLVDSYLEVAHGFEADLDVLEEHVFSQVTSDRIAHIYQLKRELMEFKRAVAPLQRPLAAIVEDKDLLAKEIRRYFRDVNDTLLRVVERVASYDDLLNSILQAHLAQVTVTQNNDMRKIASWAAIAAAQTAIAGVYGMNFDYMPELHWRYGYPVVFLLMVVSAYSLHRAFRRSGWL</sequence>
<keyword evidence="14" id="KW-1185">Reference proteome</keyword>
<keyword evidence="5 12" id="KW-0812">Transmembrane</keyword>
<evidence type="ECO:0000256" key="8">
    <source>
        <dbReference type="ARBA" id="ARBA00023065"/>
    </source>
</evidence>
<evidence type="ECO:0000256" key="7">
    <source>
        <dbReference type="ARBA" id="ARBA00022989"/>
    </source>
</evidence>
<evidence type="ECO:0000256" key="9">
    <source>
        <dbReference type="ARBA" id="ARBA00023136"/>
    </source>
</evidence>
<keyword evidence="3 12" id="KW-0813">Transport</keyword>
<evidence type="ECO:0000256" key="2">
    <source>
        <dbReference type="ARBA" id="ARBA00009765"/>
    </source>
</evidence>
<dbReference type="RefSeq" id="WP_184831289.1">
    <property type="nucleotide sequence ID" value="NZ_JACHMN010000001.1"/>
</dbReference>
<dbReference type="CDD" id="cd12830">
    <property type="entry name" value="MtCorA-like"/>
    <property type="match status" value="1"/>
</dbReference>
<dbReference type="GO" id="GO:0015095">
    <property type="term" value="F:magnesium ion transmembrane transporter activity"/>
    <property type="evidence" value="ECO:0007669"/>
    <property type="project" value="UniProtKB-UniRule"/>
</dbReference>
<dbReference type="Proteomes" id="UP000587527">
    <property type="component" value="Unassembled WGS sequence"/>
</dbReference>
<dbReference type="GO" id="GO:0050897">
    <property type="term" value="F:cobalt ion binding"/>
    <property type="evidence" value="ECO:0007669"/>
    <property type="project" value="TreeGrafter"/>
</dbReference>
<evidence type="ECO:0000256" key="1">
    <source>
        <dbReference type="ARBA" id="ARBA00004651"/>
    </source>
</evidence>
<feature type="transmembrane region" description="Helical" evidence="12">
    <location>
        <begin position="315"/>
        <end position="334"/>
    </location>
</feature>
<dbReference type="AlphaFoldDB" id="A0A841BIK9"/>
<evidence type="ECO:0000256" key="5">
    <source>
        <dbReference type="ARBA" id="ARBA00022692"/>
    </source>
</evidence>
<evidence type="ECO:0000256" key="10">
    <source>
        <dbReference type="ARBA" id="ARBA00034269"/>
    </source>
</evidence>
<feature type="transmembrane region" description="Helical" evidence="12">
    <location>
        <begin position="346"/>
        <end position="366"/>
    </location>
</feature>
<dbReference type="GO" id="GO:0000287">
    <property type="term" value="F:magnesium ion binding"/>
    <property type="evidence" value="ECO:0007669"/>
    <property type="project" value="TreeGrafter"/>
</dbReference>
<dbReference type="PANTHER" id="PTHR46494:SF1">
    <property type="entry name" value="CORA FAMILY METAL ION TRANSPORTER (EUROFUNG)"/>
    <property type="match status" value="1"/>
</dbReference>